<reference evidence="1 2" key="1">
    <citation type="journal article" date="2015" name="Nat. Commun.">
        <title>Lucilia cuprina genome unlocks parasitic fly biology to underpin future interventions.</title>
        <authorList>
            <person name="Anstead C.A."/>
            <person name="Korhonen P.K."/>
            <person name="Young N.D."/>
            <person name="Hall R.S."/>
            <person name="Jex A.R."/>
            <person name="Murali S.C."/>
            <person name="Hughes D.S."/>
            <person name="Lee S.F."/>
            <person name="Perry T."/>
            <person name="Stroehlein A.J."/>
            <person name="Ansell B.R."/>
            <person name="Breugelmans B."/>
            <person name="Hofmann A."/>
            <person name="Qu J."/>
            <person name="Dugan S."/>
            <person name="Lee S.L."/>
            <person name="Chao H."/>
            <person name="Dinh H."/>
            <person name="Han Y."/>
            <person name="Doddapaneni H.V."/>
            <person name="Worley K.C."/>
            <person name="Muzny D.M."/>
            <person name="Ioannidis P."/>
            <person name="Waterhouse R.M."/>
            <person name="Zdobnov E.M."/>
            <person name="James P.J."/>
            <person name="Bagnall N.H."/>
            <person name="Kotze A.C."/>
            <person name="Gibbs R.A."/>
            <person name="Richards S."/>
            <person name="Batterham P."/>
            <person name="Gasser R.B."/>
        </authorList>
    </citation>
    <scope>NUCLEOTIDE SEQUENCE [LARGE SCALE GENOMIC DNA]</scope>
    <source>
        <strain evidence="1 2">LS</strain>
        <tissue evidence="1">Full body</tissue>
    </source>
</reference>
<accession>A0A0L0BN19</accession>
<comment type="caution">
    <text evidence="1">The sequence shown here is derived from an EMBL/GenBank/DDBJ whole genome shotgun (WGS) entry which is preliminary data.</text>
</comment>
<evidence type="ECO:0000313" key="1">
    <source>
        <dbReference type="EMBL" id="KNC21505.1"/>
    </source>
</evidence>
<keyword evidence="2" id="KW-1185">Reference proteome</keyword>
<sequence>VDNRIRIDAQQLIDCADELCEKHLYYPETKSEFINEVVAFASKIVEEVESGQKSYEQGSAELKEEENSLVEQSKFWILNGLSILGGAGQIWAGGMLCATGGGCFIGAMLIAHGSNNIYEGAMGFYEGHTNAEGFLKEGYQTVAMGLGFDKSVGTLAYDMADFGLSLHGKLKLVPKINEYGDKKKPLFLVKNARQDMELAYKQTRDILLRFELDKQTGDVTMVVTEPEKITNVKQILTDNCHRYIVFTNDGEDHSYFECPDPDNINNTLKVNKDGSIME</sequence>
<dbReference type="EMBL" id="JRES01001615">
    <property type="protein sequence ID" value="KNC21505.1"/>
    <property type="molecule type" value="Genomic_DNA"/>
</dbReference>
<feature type="non-terminal residue" evidence="1">
    <location>
        <position position="1"/>
    </location>
</feature>
<proteinExistence type="predicted"/>
<dbReference type="Proteomes" id="UP000037069">
    <property type="component" value="Unassembled WGS sequence"/>
</dbReference>
<dbReference type="Pfam" id="PF13988">
    <property type="entry name" value="DUF4225"/>
    <property type="match status" value="1"/>
</dbReference>
<name>A0A0L0BN19_LUCCU</name>
<dbReference type="AlphaFoldDB" id="A0A0L0BN19"/>
<evidence type="ECO:0000313" key="2">
    <source>
        <dbReference type="Proteomes" id="UP000037069"/>
    </source>
</evidence>
<dbReference type="InterPro" id="IPR025320">
    <property type="entry name" value="DUF4225"/>
</dbReference>
<gene>
    <name evidence="1" type="ORF">FF38_04753</name>
</gene>
<organism evidence="1 2">
    <name type="scientific">Lucilia cuprina</name>
    <name type="common">Green bottle fly</name>
    <name type="synonym">Australian sheep blowfly</name>
    <dbReference type="NCBI Taxonomy" id="7375"/>
    <lineage>
        <taxon>Eukaryota</taxon>
        <taxon>Metazoa</taxon>
        <taxon>Ecdysozoa</taxon>
        <taxon>Arthropoda</taxon>
        <taxon>Hexapoda</taxon>
        <taxon>Insecta</taxon>
        <taxon>Pterygota</taxon>
        <taxon>Neoptera</taxon>
        <taxon>Endopterygota</taxon>
        <taxon>Diptera</taxon>
        <taxon>Brachycera</taxon>
        <taxon>Muscomorpha</taxon>
        <taxon>Oestroidea</taxon>
        <taxon>Calliphoridae</taxon>
        <taxon>Luciliinae</taxon>
        <taxon>Lucilia</taxon>
    </lineage>
</organism>
<protein>
    <submittedName>
        <fullName evidence="1">Uncharacterized protein</fullName>
    </submittedName>
</protein>